<keyword evidence="6" id="KW-1185">Reference proteome</keyword>
<dbReference type="Pfam" id="PF06400">
    <property type="entry name" value="Alpha-2-MRAP_N"/>
    <property type="match status" value="1"/>
</dbReference>
<dbReference type="GO" id="GO:0005768">
    <property type="term" value="C:endosome"/>
    <property type="evidence" value="ECO:0007669"/>
    <property type="project" value="TreeGrafter"/>
</dbReference>
<feature type="compositionally biased region" description="Basic and acidic residues" evidence="2">
    <location>
        <begin position="113"/>
        <end position="131"/>
    </location>
</feature>
<dbReference type="PANTHER" id="PTHR16560">
    <property type="entry name" value="ALPHA-2-MACROGLOBULIN RECEPTOR-ASSOCIATED PROTEIN"/>
    <property type="match status" value="1"/>
</dbReference>
<evidence type="ECO:0000259" key="3">
    <source>
        <dbReference type="Pfam" id="PF06400"/>
    </source>
</evidence>
<dbReference type="InterPro" id="IPR038001">
    <property type="entry name" value="RAP_D2"/>
</dbReference>
<dbReference type="CDD" id="cd14806">
    <property type="entry name" value="RAP_D1"/>
    <property type="match status" value="1"/>
</dbReference>
<comment type="caution">
    <text evidence="5">The sequence shown here is derived from an EMBL/GenBank/DDBJ whole genome shotgun (WGS) entry which is preliminary data.</text>
</comment>
<dbReference type="GO" id="GO:0050750">
    <property type="term" value="F:low-density lipoprotein particle receptor binding"/>
    <property type="evidence" value="ECO:0007669"/>
    <property type="project" value="InterPro"/>
</dbReference>
<dbReference type="GO" id="GO:0008201">
    <property type="term" value="F:heparin binding"/>
    <property type="evidence" value="ECO:0007669"/>
    <property type="project" value="InterPro"/>
</dbReference>
<dbReference type="GO" id="GO:0035473">
    <property type="term" value="F:lipase binding"/>
    <property type="evidence" value="ECO:0007669"/>
    <property type="project" value="TreeGrafter"/>
</dbReference>
<feature type="domain" description="Alpha-2-macroglobulin RAP C-terminal" evidence="4">
    <location>
        <begin position="225"/>
        <end position="436"/>
    </location>
</feature>
<feature type="coiled-coil region" evidence="1">
    <location>
        <begin position="346"/>
        <end position="373"/>
    </location>
</feature>
<dbReference type="EMBL" id="JAIQCJ010002084">
    <property type="protein sequence ID" value="KAJ8783439.1"/>
    <property type="molecule type" value="Genomic_DNA"/>
</dbReference>
<evidence type="ECO:0000313" key="5">
    <source>
        <dbReference type="EMBL" id="KAJ8783439.1"/>
    </source>
</evidence>
<dbReference type="GO" id="GO:0048019">
    <property type="term" value="F:receptor antagonist activity"/>
    <property type="evidence" value="ECO:0007669"/>
    <property type="project" value="InterPro"/>
</dbReference>
<dbReference type="SUPFAM" id="SSF47045">
    <property type="entry name" value="RAP domain-like"/>
    <property type="match status" value="3"/>
</dbReference>
<dbReference type="InterPro" id="IPR036744">
    <property type="entry name" value="RAP_sf"/>
</dbReference>
<evidence type="ECO:0000256" key="2">
    <source>
        <dbReference type="SAM" id="MobiDB-lite"/>
    </source>
</evidence>
<dbReference type="InterPro" id="IPR009066">
    <property type="entry name" value="MG_RAP_rcpt_1"/>
</dbReference>
<dbReference type="Pfam" id="PF06401">
    <property type="entry name" value="Alpha-2-MRAP_C"/>
    <property type="match status" value="1"/>
</dbReference>
<accession>A0AB34GYF0</accession>
<dbReference type="Proteomes" id="UP001159641">
    <property type="component" value="Unassembled WGS sequence"/>
</dbReference>
<dbReference type="GO" id="GO:0005886">
    <property type="term" value="C:plasma membrane"/>
    <property type="evidence" value="ECO:0007669"/>
    <property type="project" value="TreeGrafter"/>
</dbReference>
<dbReference type="GO" id="GO:0048237">
    <property type="term" value="C:rough endoplasmic reticulum lumen"/>
    <property type="evidence" value="ECO:0007669"/>
    <property type="project" value="TreeGrafter"/>
</dbReference>
<proteinExistence type="predicted"/>
<name>A0AB34GYF0_ESCRO</name>
<dbReference type="PANTHER" id="PTHR16560:SF2">
    <property type="entry name" value="ALPHA-2-MACROGLOBULIN RECEPTOR-ASSOCIATED PROTEIN"/>
    <property type="match status" value="1"/>
</dbReference>
<sequence>MAPESTDRLTCPIKLAAFNFARFTRQQQTGRAGRDYNSQEAARRGLGAGRGLVGGAGLGPFPSRSCRGLRVRRRKMASRVVRTGLRELRPPPLLLLLLLLLGPWPAAGHGGKYSREKNEPEPSSKREPGGEFRMEKLNQLWEKAQRLDLPPLKLSELHADLKIQERDEFKWKKLKAEGLDEDGEKEAKLARSLNVILAKYGLDGRKDARAVSSNLISHGPADHSLEDPRLEKLWHKAKTSGKFSSEELDKLWRELQHHKEKVQEYNVLLETLSRTEEIHENVISPVDVSRAKEDALQVGHAELKDKLRDISQGFDRLRRVSLQGYGDQAGFEEPRVLDLWDMAQSANFTEKELEAFREELKHFEAKIEKHNHYQKQLEISHQKLKHVESFGDQEHVSRNKERYAMLEEKTKELGYKVKKHLQDLSSRISRARHNEL</sequence>
<evidence type="ECO:0008006" key="7">
    <source>
        <dbReference type="Google" id="ProtNLM"/>
    </source>
</evidence>
<dbReference type="InterPro" id="IPR037999">
    <property type="entry name" value="RAP_D3"/>
</dbReference>
<dbReference type="AlphaFoldDB" id="A0AB34GYF0"/>
<feature type="region of interest" description="Disordered" evidence="2">
    <location>
        <begin position="109"/>
        <end position="131"/>
    </location>
</feature>
<gene>
    <name evidence="5" type="ORF">J1605_009144</name>
</gene>
<dbReference type="GO" id="GO:0005801">
    <property type="term" value="C:cis-Golgi network"/>
    <property type="evidence" value="ECO:0007669"/>
    <property type="project" value="TreeGrafter"/>
</dbReference>
<dbReference type="GO" id="GO:0005793">
    <property type="term" value="C:endoplasmic reticulum-Golgi intermediate compartment"/>
    <property type="evidence" value="ECO:0007669"/>
    <property type="project" value="TreeGrafter"/>
</dbReference>
<dbReference type="GO" id="GO:0010916">
    <property type="term" value="P:negative regulation of very-low-density lipoprotein particle clearance"/>
    <property type="evidence" value="ECO:0007669"/>
    <property type="project" value="TreeGrafter"/>
</dbReference>
<dbReference type="InterPro" id="IPR038003">
    <property type="entry name" value="A2-macroglobuin_RAP"/>
</dbReference>
<dbReference type="CDD" id="cd14808">
    <property type="entry name" value="RAP_D3"/>
    <property type="match status" value="1"/>
</dbReference>
<dbReference type="CDD" id="cd14807">
    <property type="entry name" value="RAP_D2"/>
    <property type="match status" value="1"/>
</dbReference>
<evidence type="ECO:0000313" key="6">
    <source>
        <dbReference type="Proteomes" id="UP001159641"/>
    </source>
</evidence>
<dbReference type="GO" id="GO:0070326">
    <property type="term" value="F:very-low-density lipoprotein particle receptor binding"/>
    <property type="evidence" value="ECO:0007669"/>
    <property type="project" value="TreeGrafter"/>
</dbReference>
<keyword evidence="1" id="KW-0175">Coiled coil</keyword>
<dbReference type="GO" id="GO:0002091">
    <property type="term" value="P:negative regulation of receptor internalization"/>
    <property type="evidence" value="ECO:0007669"/>
    <property type="project" value="TreeGrafter"/>
</dbReference>
<organism evidence="5 6">
    <name type="scientific">Eschrichtius robustus</name>
    <name type="common">California gray whale</name>
    <name type="synonym">Eschrichtius gibbosus</name>
    <dbReference type="NCBI Taxonomy" id="9764"/>
    <lineage>
        <taxon>Eukaryota</taxon>
        <taxon>Metazoa</taxon>
        <taxon>Chordata</taxon>
        <taxon>Craniata</taxon>
        <taxon>Vertebrata</taxon>
        <taxon>Euteleostomi</taxon>
        <taxon>Mammalia</taxon>
        <taxon>Eutheria</taxon>
        <taxon>Laurasiatheria</taxon>
        <taxon>Artiodactyla</taxon>
        <taxon>Whippomorpha</taxon>
        <taxon>Cetacea</taxon>
        <taxon>Mysticeti</taxon>
        <taxon>Eschrichtiidae</taxon>
        <taxon>Eschrichtius</taxon>
    </lineage>
</organism>
<evidence type="ECO:0000256" key="1">
    <source>
        <dbReference type="SAM" id="Coils"/>
    </source>
</evidence>
<dbReference type="InterPro" id="IPR010483">
    <property type="entry name" value="Alpha_2_MRAP_C"/>
</dbReference>
<protein>
    <recommendedName>
        <fullName evidence="7">Alpha-2-macroglobulin receptor-associated protein</fullName>
    </recommendedName>
</protein>
<feature type="domain" description="Alpha-2-macroglobulin receptor-associated protein" evidence="3">
    <location>
        <begin position="96"/>
        <end position="207"/>
    </location>
</feature>
<evidence type="ECO:0000259" key="4">
    <source>
        <dbReference type="Pfam" id="PF06401"/>
    </source>
</evidence>
<reference evidence="5 6" key="1">
    <citation type="submission" date="2022-11" db="EMBL/GenBank/DDBJ databases">
        <title>Whole genome sequence of Eschrichtius robustus ER-17-0199.</title>
        <authorList>
            <person name="Bruniche-Olsen A."/>
            <person name="Black A.N."/>
            <person name="Fields C.J."/>
            <person name="Walden K."/>
            <person name="Dewoody J.A."/>
        </authorList>
    </citation>
    <scope>NUCLEOTIDE SEQUENCE [LARGE SCALE GENOMIC DNA]</scope>
    <source>
        <strain evidence="5">ER-17-0199</strain>
        <tissue evidence="5">Blubber</tissue>
    </source>
</reference>
<dbReference type="Gene3D" id="1.20.81.10">
    <property type="entry name" value="RAP domain"/>
    <property type="match status" value="3"/>
</dbReference>